<name>A0AAU8CFP2_9EURY</name>
<gene>
    <name evidence="2" type="ORF">ABSL23_06655</name>
</gene>
<evidence type="ECO:0000313" key="2">
    <source>
        <dbReference type="EMBL" id="XCF17676.1"/>
    </source>
</evidence>
<feature type="region of interest" description="Disordered" evidence="1">
    <location>
        <begin position="56"/>
        <end position="75"/>
    </location>
</feature>
<dbReference type="GeneID" id="91108814"/>
<sequence length="75" mass="8736">MENNFGPSEKAADVRADAYVDLERANWEDAVLVPWQHGIDQRYSYEWLEEDRFGAMGASRKKNNDPRIGDRGEYE</sequence>
<proteinExistence type="predicted"/>
<dbReference type="EMBL" id="CP159204">
    <property type="protein sequence ID" value="XCF17676.1"/>
    <property type="molecule type" value="Genomic_DNA"/>
</dbReference>
<protein>
    <submittedName>
        <fullName evidence="2">Uncharacterized protein</fullName>
    </submittedName>
</protein>
<dbReference type="KEGG" id="hanx:ABSL23_06655"/>
<dbReference type="RefSeq" id="WP_353635137.1">
    <property type="nucleotide sequence ID" value="NZ_CP159204.1"/>
</dbReference>
<evidence type="ECO:0000256" key="1">
    <source>
        <dbReference type="SAM" id="MobiDB-lite"/>
    </source>
</evidence>
<accession>A0AAU8CFP2</accession>
<reference evidence="2" key="1">
    <citation type="submission" date="2024-06" db="EMBL/GenBank/DDBJ databases">
        <title>Genome Sequence of an extremely halophilic archaeon isolated from Permian era halite, Salado Formation, Carlsbad, New Mexico: Halobacterium sp. strain NMX12-1.</title>
        <authorList>
            <person name="Sotoa L."/>
            <person name="DasSarma P."/>
            <person name="Anton B.P."/>
            <person name="Vincze T."/>
            <person name="Verma I."/>
            <person name="Eralp B."/>
            <person name="Powers D.W."/>
            <person name="Dozier B.L."/>
            <person name="Roberts R.J."/>
            <person name="DasSarma S."/>
        </authorList>
    </citation>
    <scope>NUCLEOTIDE SEQUENCE</scope>
    <source>
        <strain evidence="2">NMX12-1</strain>
    </source>
</reference>
<feature type="compositionally biased region" description="Basic and acidic residues" evidence="1">
    <location>
        <begin position="62"/>
        <end position="75"/>
    </location>
</feature>
<organism evidence="2">
    <name type="scientific">Halobacterium sp. NMX12-1</name>
    <dbReference type="NCBI Taxonomy" id="3166650"/>
    <lineage>
        <taxon>Archaea</taxon>
        <taxon>Methanobacteriati</taxon>
        <taxon>Methanobacteriota</taxon>
        <taxon>Stenosarchaea group</taxon>
        <taxon>Halobacteria</taxon>
        <taxon>Halobacteriales</taxon>
        <taxon>Halobacteriaceae</taxon>
        <taxon>Halobacterium</taxon>
    </lineage>
</organism>
<dbReference type="AlphaFoldDB" id="A0AAU8CFP2"/>